<dbReference type="Proteomes" id="UP000241788">
    <property type="component" value="Unassembled WGS sequence"/>
</dbReference>
<evidence type="ECO:0000259" key="3">
    <source>
        <dbReference type="PROSITE" id="PS50110"/>
    </source>
</evidence>
<dbReference type="InterPro" id="IPR050595">
    <property type="entry name" value="Bact_response_regulator"/>
</dbReference>
<gene>
    <name evidence="4" type="ORF">SAMN05421546_1322</name>
</gene>
<feature type="modified residue" description="4-aspartylphosphate" evidence="2">
    <location>
        <position position="89"/>
    </location>
</feature>
<dbReference type="PANTHER" id="PTHR44591:SF3">
    <property type="entry name" value="RESPONSE REGULATORY DOMAIN-CONTAINING PROTEIN"/>
    <property type="match status" value="1"/>
</dbReference>
<evidence type="ECO:0000313" key="4">
    <source>
        <dbReference type="EMBL" id="SIQ50618.1"/>
    </source>
</evidence>
<dbReference type="GO" id="GO:0000160">
    <property type="term" value="P:phosphorelay signal transduction system"/>
    <property type="evidence" value="ECO:0007669"/>
    <property type="project" value="InterPro"/>
</dbReference>
<organism evidence="4 5">
    <name type="scientific">Solilutibacter tolerans</name>
    <dbReference type="NCBI Taxonomy" id="1604334"/>
    <lineage>
        <taxon>Bacteria</taxon>
        <taxon>Pseudomonadati</taxon>
        <taxon>Pseudomonadota</taxon>
        <taxon>Gammaproteobacteria</taxon>
        <taxon>Lysobacterales</taxon>
        <taxon>Lysobacteraceae</taxon>
        <taxon>Solilutibacter</taxon>
    </lineage>
</organism>
<proteinExistence type="predicted"/>
<dbReference type="EMBL" id="FTLW01000003">
    <property type="protein sequence ID" value="SIQ50618.1"/>
    <property type="molecule type" value="Genomic_DNA"/>
</dbReference>
<protein>
    <submittedName>
        <fullName evidence="4">Twitching motility two-component system response regulator PilH</fullName>
    </submittedName>
</protein>
<feature type="domain" description="Response regulatory" evidence="3">
    <location>
        <begin position="41"/>
        <end position="156"/>
    </location>
</feature>
<dbReference type="SUPFAM" id="SSF52172">
    <property type="entry name" value="CheY-like"/>
    <property type="match status" value="1"/>
</dbReference>
<dbReference type="OrthoDB" id="9800897at2"/>
<dbReference type="RefSeq" id="WP_076586585.1">
    <property type="nucleotide sequence ID" value="NZ_FTLW01000003.1"/>
</dbReference>
<dbReference type="InterPro" id="IPR011006">
    <property type="entry name" value="CheY-like_superfamily"/>
</dbReference>
<evidence type="ECO:0000256" key="2">
    <source>
        <dbReference type="PROSITE-ProRule" id="PRU00169"/>
    </source>
</evidence>
<dbReference type="Pfam" id="PF00072">
    <property type="entry name" value="Response_reg"/>
    <property type="match status" value="1"/>
</dbReference>
<dbReference type="CDD" id="cd17574">
    <property type="entry name" value="REC_OmpR"/>
    <property type="match status" value="1"/>
</dbReference>
<dbReference type="SMART" id="SM00448">
    <property type="entry name" value="REC"/>
    <property type="match status" value="1"/>
</dbReference>
<dbReference type="PANTHER" id="PTHR44591">
    <property type="entry name" value="STRESS RESPONSE REGULATOR PROTEIN 1"/>
    <property type="match status" value="1"/>
</dbReference>
<keyword evidence="1 2" id="KW-0597">Phosphoprotein</keyword>
<dbReference type="AlphaFoldDB" id="A0A1N6TB73"/>
<reference evidence="5" key="1">
    <citation type="submission" date="2017-01" db="EMBL/GenBank/DDBJ databases">
        <authorList>
            <person name="Varghese N."/>
            <person name="Submissions S."/>
        </authorList>
    </citation>
    <scope>NUCLEOTIDE SEQUENCE [LARGE SCALE GENOMIC DNA]</scope>
    <source>
        <strain evidence="5">UM1</strain>
    </source>
</reference>
<accession>A0A1N6TB73</accession>
<evidence type="ECO:0000313" key="5">
    <source>
        <dbReference type="Proteomes" id="UP000241788"/>
    </source>
</evidence>
<keyword evidence="5" id="KW-1185">Reference proteome</keyword>
<dbReference type="STRING" id="1604334.SAMN05421546_1322"/>
<name>A0A1N6TB73_9GAMM</name>
<evidence type="ECO:0000256" key="1">
    <source>
        <dbReference type="ARBA" id="ARBA00022553"/>
    </source>
</evidence>
<dbReference type="Gene3D" id="3.40.50.2300">
    <property type="match status" value="1"/>
</dbReference>
<dbReference type="InterPro" id="IPR001789">
    <property type="entry name" value="Sig_transdc_resp-reg_receiver"/>
</dbReference>
<dbReference type="PROSITE" id="PS50110">
    <property type="entry name" value="RESPONSE_REGULATORY"/>
    <property type="match status" value="1"/>
</dbReference>
<sequence>MALFDRLRNWGKSTPPSISSDSYLGAERRAKRRINARAGTRILVVDDSSTIIALLRKMLAQNAYEVIEAVTAEAALEAAKTGPELIFLDIVLPDGDGFNVLRELRKRAETRDVPVIMMSGNAQATEQFYVQRIGADDFMKKPFARAEVFSRIEVLLDSDYRPRRTAQRIGVPAELAGMSA</sequence>